<name>A0AAP0BWJ7_9ASPA</name>
<evidence type="ECO:0000313" key="2">
    <source>
        <dbReference type="EMBL" id="KAK8951364.1"/>
    </source>
</evidence>
<feature type="region of interest" description="Disordered" evidence="1">
    <location>
        <begin position="155"/>
        <end position="200"/>
    </location>
</feature>
<dbReference type="AlphaFoldDB" id="A0AAP0BWJ7"/>
<evidence type="ECO:0000256" key="1">
    <source>
        <dbReference type="SAM" id="MobiDB-lite"/>
    </source>
</evidence>
<proteinExistence type="predicted"/>
<feature type="region of interest" description="Disordered" evidence="1">
    <location>
        <begin position="111"/>
        <end position="137"/>
    </location>
</feature>
<protein>
    <submittedName>
        <fullName evidence="2">Uncharacterized protein</fullName>
    </submittedName>
</protein>
<organism evidence="2 3">
    <name type="scientific">Platanthera zijinensis</name>
    <dbReference type="NCBI Taxonomy" id="2320716"/>
    <lineage>
        <taxon>Eukaryota</taxon>
        <taxon>Viridiplantae</taxon>
        <taxon>Streptophyta</taxon>
        <taxon>Embryophyta</taxon>
        <taxon>Tracheophyta</taxon>
        <taxon>Spermatophyta</taxon>
        <taxon>Magnoliopsida</taxon>
        <taxon>Liliopsida</taxon>
        <taxon>Asparagales</taxon>
        <taxon>Orchidaceae</taxon>
        <taxon>Orchidoideae</taxon>
        <taxon>Orchideae</taxon>
        <taxon>Orchidinae</taxon>
        <taxon>Platanthera</taxon>
    </lineage>
</organism>
<feature type="compositionally biased region" description="Basic and acidic residues" evidence="1">
    <location>
        <begin position="111"/>
        <end position="136"/>
    </location>
</feature>
<dbReference type="EMBL" id="JBBWWQ010000003">
    <property type="protein sequence ID" value="KAK8951364.1"/>
    <property type="molecule type" value="Genomic_DNA"/>
</dbReference>
<feature type="compositionally biased region" description="Basic and acidic residues" evidence="1">
    <location>
        <begin position="182"/>
        <end position="195"/>
    </location>
</feature>
<keyword evidence="3" id="KW-1185">Reference proteome</keyword>
<comment type="caution">
    <text evidence="2">The sequence shown here is derived from an EMBL/GenBank/DDBJ whole genome shotgun (WGS) entry which is preliminary data.</text>
</comment>
<sequence length="238" mass="26279">MMAYAAIPQLRLYLVIRLHAFRFPKTDCRVQFPFVFPPHIETVRRFSGLKKLRDETDRNTSDLSRLEEEASSGIAPVHPLLCLLPVLRIQCGAGGDEELRPAIGVATDRKTSGLAAEEWRSTGKPLDRQENLRTGRDGGAWRCRRSLAVSEELGAAGLPLGGSPGSGDEAGRLRAGRRRRSSRAEAHEAHRRGAEHAVAVDTRPSPCLQLGARTPRRCHDKNALRSWWSMEANCSAKG</sequence>
<gene>
    <name evidence="2" type="ORF">KSP39_PZI003324</name>
</gene>
<evidence type="ECO:0000313" key="3">
    <source>
        <dbReference type="Proteomes" id="UP001418222"/>
    </source>
</evidence>
<reference evidence="2 3" key="1">
    <citation type="journal article" date="2022" name="Nat. Plants">
        <title>Genomes of leafy and leafless Platanthera orchids illuminate the evolution of mycoheterotrophy.</title>
        <authorList>
            <person name="Li M.H."/>
            <person name="Liu K.W."/>
            <person name="Li Z."/>
            <person name="Lu H.C."/>
            <person name="Ye Q.L."/>
            <person name="Zhang D."/>
            <person name="Wang J.Y."/>
            <person name="Li Y.F."/>
            <person name="Zhong Z.M."/>
            <person name="Liu X."/>
            <person name="Yu X."/>
            <person name="Liu D.K."/>
            <person name="Tu X.D."/>
            <person name="Liu B."/>
            <person name="Hao Y."/>
            <person name="Liao X.Y."/>
            <person name="Jiang Y.T."/>
            <person name="Sun W.H."/>
            <person name="Chen J."/>
            <person name="Chen Y.Q."/>
            <person name="Ai Y."/>
            <person name="Zhai J.W."/>
            <person name="Wu S.S."/>
            <person name="Zhou Z."/>
            <person name="Hsiao Y.Y."/>
            <person name="Wu W.L."/>
            <person name="Chen Y.Y."/>
            <person name="Lin Y.F."/>
            <person name="Hsu J.L."/>
            <person name="Li C.Y."/>
            <person name="Wang Z.W."/>
            <person name="Zhao X."/>
            <person name="Zhong W.Y."/>
            <person name="Ma X.K."/>
            <person name="Ma L."/>
            <person name="Huang J."/>
            <person name="Chen G.Z."/>
            <person name="Huang M.Z."/>
            <person name="Huang L."/>
            <person name="Peng D.H."/>
            <person name="Luo Y.B."/>
            <person name="Zou S.Q."/>
            <person name="Chen S.P."/>
            <person name="Lan S."/>
            <person name="Tsai W.C."/>
            <person name="Van de Peer Y."/>
            <person name="Liu Z.J."/>
        </authorList>
    </citation>
    <scope>NUCLEOTIDE SEQUENCE [LARGE SCALE GENOMIC DNA]</scope>
    <source>
        <strain evidence="2">Lor287</strain>
    </source>
</reference>
<accession>A0AAP0BWJ7</accession>
<dbReference type="Proteomes" id="UP001418222">
    <property type="component" value="Unassembled WGS sequence"/>
</dbReference>